<dbReference type="AlphaFoldDB" id="A0A0A9AHQ9"/>
<protein>
    <submittedName>
        <fullName evidence="1">Uncharacterized protein</fullName>
    </submittedName>
</protein>
<organism evidence="1">
    <name type="scientific">Arundo donax</name>
    <name type="common">Giant reed</name>
    <name type="synonym">Donax arundinaceus</name>
    <dbReference type="NCBI Taxonomy" id="35708"/>
    <lineage>
        <taxon>Eukaryota</taxon>
        <taxon>Viridiplantae</taxon>
        <taxon>Streptophyta</taxon>
        <taxon>Embryophyta</taxon>
        <taxon>Tracheophyta</taxon>
        <taxon>Spermatophyta</taxon>
        <taxon>Magnoliopsida</taxon>
        <taxon>Liliopsida</taxon>
        <taxon>Poales</taxon>
        <taxon>Poaceae</taxon>
        <taxon>PACMAD clade</taxon>
        <taxon>Arundinoideae</taxon>
        <taxon>Arundineae</taxon>
        <taxon>Arundo</taxon>
    </lineage>
</organism>
<accession>A0A0A9AHQ9</accession>
<dbReference type="EMBL" id="GBRH01246681">
    <property type="protein sequence ID" value="JAD51214.1"/>
    <property type="molecule type" value="Transcribed_RNA"/>
</dbReference>
<proteinExistence type="predicted"/>
<reference evidence="1" key="2">
    <citation type="journal article" date="2015" name="Data Brief">
        <title>Shoot transcriptome of the giant reed, Arundo donax.</title>
        <authorList>
            <person name="Barrero R.A."/>
            <person name="Guerrero F.D."/>
            <person name="Moolhuijzen P."/>
            <person name="Goolsby J.A."/>
            <person name="Tidwell J."/>
            <person name="Bellgard S.E."/>
            <person name="Bellgard M.I."/>
        </authorList>
    </citation>
    <scope>NUCLEOTIDE SEQUENCE</scope>
    <source>
        <tissue evidence="1">Shoot tissue taken approximately 20 cm above the soil surface</tissue>
    </source>
</reference>
<reference evidence="1" key="1">
    <citation type="submission" date="2014-09" db="EMBL/GenBank/DDBJ databases">
        <authorList>
            <person name="Magalhaes I.L.F."/>
            <person name="Oliveira U."/>
            <person name="Santos F.R."/>
            <person name="Vidigal T.H.D.A."/>
            <person name="Brescovit A.D."/>
            <person name="Santos A.J."/>
        </authorList>
    </citation>
    <scope>NUCLEOTIDE SEQUENCE</scope>
    <source>
        <tissue evidence="1">Shoot tissue taken approximately 20 cm above the soil surface</tissue>
    </source>
</reference>
<evidence type="ECO:0000313" key="1">
    <source>
        <dbReference type="EMBL" id="JAD51214.1"/>
    </source>
</evidence>
<name>A0A0A9AHQ9_ARUDO</name>
<sequence length="29" mass="3448">MINLSEREMILIVTNQRTNRLNMTNNVKT</sequence>